<dbReference type="RefSeq" id="WP_074700202.1">
    <property type="nucleotide sequence ID" value="NZ_CP018863.1"/>
</dbReference>
<dbReference type="Proteomes" id="UP000181917">
    <property type="component" value="Unassembled WGS sequence"/>
</dbReference>
<accession>A0A1H1CFS3</accession>
<evidence type="ECO:0008006" key="5">
    <source>
        <dbReference type="Google" id="ProtNLM"/>
    </source>
</evidence>
<proteinExistence type="predicted"/>
<dbReference type="KEGG" id="acry:AC20117_07860"/>
<dbReference type="OrthoDB" id="5189092at2"/>
<evidence type="ECO:0000256" key="2">
    <source>
        <dbReference type="SAM" id="Phobius"/>
    </source>
</evidence>
<gene>
    <name evidence="3" type="ORF">SAMN04489742_1901</name>
</gene>
<dbReference type="STRING" id="37928.SAMN04489742_1901"/>
<feature type="transmembrane region" description="Helical" evidence="2">
    <location>
        <begin position="37"/>
        <end position="58"/>
    </location>
</feature>
<name>A0A1H1CFS3_9MICC</name>
<dbReference type="EMBL" id="FNKH01000002">
    <property type="protein sequence ID" value="SDQ63037.1"/>
    <property type="molecule type" value="Genomic_DNA"/>
</dbReference>
<feature type="region of interest" description="Disordered" evidence="1">
    <location>
        <begin position="72"/>
        <end position="91"/>
    </location>
</feature>
<dbReference type="AlphaFoldDB" id="A0A1H1CFS3"/>
<keyword evidence="4" id="KW-1185">Reference proteome</keyword>
<organism evidence="3 4">
    <name type="scientific">Crystallibacter crystallopoietes</name>
    <dbReference type="NCBI Taxonomy" id="37928"/>
    <lineage>
        <taxon>Bacteria</taxon>
        <taxon>Bacillati</taxon>
        <taxon>Actinomycetota</taxon>
        <taxon>Actinomycetes</taxon>
        <taxon>Micrococcales</taxon>
        <taxon>Micrococcaceae</taxon>
        <taxon>Crystallibacter</taxon>
    </lineage>
</organism>
<keyword evidence="2" id="KW-1133">Transmembrane helix</keyword>
<evidence type="ECO:0000256" key="1">
    <source>
        <dbReference type="SAM" id="MobiDB-lite"/>
    </source>
</evidence>
<protein>
    <recommendedName>
        <fullName evidence="5">DUF4232 domain-containing protein</fullName>
    </recommendedName>
</protein>
<feature type="region of interest" description="Disordered" evidence="1">
    <location>
        <begin position="1"/>
        <end position="29"/>
    </location>
</feature>
<evidence type="ECO:0000313" key="3">
    <source>
        <dbReference type="EMBL" id="SDQ63037.1"/>
    </source>
</evidence>
<feature type="compositionally biased region" description="Low complexity" evidence="1">
    <location>
        <begin position="81"/>
        <end position="91"/>
    </location>
</feature>
<reference evidence="3 4" key="1">
    <citation type="submission" date="2016-10" db="EMBL/GenBank/DDBJ databases">
        <authorList>
            <person name="de Groot N.N."/>
        </authorList>
    </citation>
    <scope>NUCLEOTIDE SEQUENCE [LARGE SCALE GENOMIC DNA]</scope>
    <source>
        <strain evidence="3 4">DSM 20117</strain>
    </source>
</reference>
<feature type="compositionally biased region" description="Gly residues" evidence="1">
    <location>
        <begin position="1"/>
        <end position="10"/>
    </location>
</feature>
<keyword evidence="2" id="KW-0812">Transmembrane</keyword>
<sequence>MAGTGTGSSRGNGASATRNTPRSGRKPSPAVYRRRRLALLIAVLVVVGLLVAIGFWIASLFGGGSQPVADNDDGGSVPVISSPAASPSPMASAACDESKISVTASTDAPAYAAGENPTLVLEVANKGDSACEVNVGTDAMEFLVTSGEDRIFSSKDCAVDTSELMRTIEPGESERAQFTWERNRSAPGCKAVNANPQPGTYVLTAKLGPWTSDKIRFDLQ</sequence>
<evidence type="ECO:0000313" key="4">
    <source>
        <dbReference type="Proteomes" id="UP000181917"/>
    </source>
</evidence>
<feature type="compositionally biased region" description="Polar residues" evidence="1">
    <location>
        <begin position="11"/>
        <end position="22"/>
    </location>
</feature>
<keyword evidence="2" id="KW-0472">Membrane</keyword>